<keyword evidence="9" id="KW-1185">Reference proteome</keyword>
<dbReference type="InterPro" id="IPR005229">
    <property type="entry name" value="YicC/YloC-like"/>
</dbReference>
<protein>
    <submittedName>
        <fullName evidence="8">YicC family protein</fullName>
    </submittedName>
</protein>
<proteinExistence type="inferred from homology"/>
<comment type="caution">
    <text evidence="8">The sequence shown here is derived from an EMBL/GenBank/DDBJ whole genome shotgun (WGS) entry which is preliminary data.</text>
</comment>
<dbReference type="GO" id="GO:0004521">
    <property type="term" value="F:RNA endonuclease activity"/>
    <property type="evidence" value="ECO:0007669"/>
    <property type="project" value="InterPro"/>
</dbReference>
<organism evidence="8 9">
    <name type="scientific">Vreelandella salicampi</name>
    <dbReference type="NCBI Taxonomy" id="1449798"/>
    <lineage>
        <taxon>Bacteria</taxon>
        <taxon>Pseudomonadati</taxon>
        <taxon>Pseudomonadota</taxon>
        <taxon>Gammaproteobacteria</taxon>
        <taxon>Oceanospirillales</taxon>
        <taxon>Halomonadaceae</taxon>
        <taxon>Vreelandella</taxon>
    </lineage>
</organism>
<evidence type="ECO:0000313" key="8">
    <source>
        <dbReference type="EMBL" id="NYS61080.1"/>
    </source>
</evidence>
<feature type="domain" description="Endoribonuclease YicC-like C-terminal" evidence="7">
    <location>
        <begin position="176"/>
        <end position="292"/>
    </location>
</feature>
<keyword evidence="3" id="KW-0255">Endonuclease</keyword>
<dbReference type="InterPro" id="IPR013551">
    <property type="entry name" value="YicC-like_C"/>
</dbReference>
<dbReference type="NCBIfam" id="TIGR00255">
    <property type="entry name" value="YicC/YloC family endoribonuclease"/>
    <property type="match status" value="1"/>
</dbReference>
<name>A0A7Z0LLA4_9GAMM</name>
<comment type="similarity">
    <text evidence="5">Belongs to the YicC/YloC family.</text>
</comment>
<evidence type="ECO:0000256" key="3">
    <source>
        <dbReference type="ARBA" id="ARBA00022759"/>
    </source>
</evidence>
<dbReference type="EMBL" id="JACCDF010000008">
    <property type="protein sequence ID" value="NYS61080.1"/>
    <property type="molecule type" value="Genomic_DNA"/>
</dbReference>
<evidence type="ECO:0000256" key="1">
    <source>
        <dbReference type="ARBA" id="ARBA00001968"/>
    </source>
</evidence>
<dbReference type="PANTHER" id="PTHR30636">
    <property type="entry name" value="UPF0701 PROTEIN YICC"/>
    <property type="match status" value="1"/>
</dbReference>
<dbReference type="PANTHER" id="PTHR30636:SF3">
    <property type="entry name" value="UPF0701 PROTEIN YICC"/>
    <property type="match status" value="1"/>
</dbReference>
<evidence type="ECO:0000256" key="5">
    <source>
        <dbReference type="ARBA" id="ARBA00035648"/>
    </source>
</evidence>
<keyword evidence="4" id="KW-0378">Hydrolase</keyword>
<sequence length="292" mass="32970">MATARRVHSMTAFARTEHAYPWGTLQVEIRSVNQRYLEPHFRLPDALRELEPLLRDALRNRLARGKVECSLRFDAAEESQAPAVNTQRLAEIAEALSVVHHQVPHAGVPTTLDLLNQPGVLEAQHLDQEAIKTAAATLFEQALDELIDARAREGAKLAEMITTRLDAVSEQVATVRSLLPQILERQRTLLLERLEAAKTELDPQRLEAELVVVAQKSDVDEELDRLTAHVEEVRRQLAQKGPKGRRLDFLMQELNREANTLSSKSVVAETTRCAVELKVLIEQMREQIQNIE</sequence>
<keyword evidence="2" id="KW-0540">Nuclease</keyword>
<dbReference type="Proteomes" id="UP000586119">
    <property type="component" value="Unassembled WGS sequence"/>
</dbReference>
<evidence type="ECO:0000259" key="6">
    <source>
        <dbReference type="Pfam" id="PF03755"/>
    </source>
</evidence>
<dbReference type="InterPro" id="IPR013527">
    <property type="entry name" value="YicC-like_N"/>
</dbReference>
<gene>
    <name evidence="8" type="ORF">HZS81_09980</name>
</gene>
<evidence type="ECO:0000256" key="2">
    <source>
        <dbReference type="ARBA" id="ARBA00022722"/>
    </source>
</evidence>
<evidence type="ECO:0000313" key="9">
    <source>
        <dbReference type="Proteomes" id="UP000586119"/>
    </source>
</evidence>
<dbReference type="GO" id="GO:0016787">
    <property type="term" value="F:hydrolase activity"/>
    <property type="evidence" value="ECO:0007669"/>
    <property type="project" value="UniProtKB-KW"/>
</dbReference>
<dbReference type="Pfam" id="PF03755">
    <property type="entry name" value="YicC-like_N"/>
    <property type="match status" value="1"/>
</dbReference>
<reference evidence="8 9" key="1">
    <citation type="journal article" date="2015" name="Int. J. Syst. Evol. Microbiol.">
        <title>Halomonas salicampi sp. nov., a halotolerant and alkalitolerant bacterium isolated from a saltern soil.</title>
        <authorList>
            <person name="Lee J.C."/>
            <person name="Kim Y.S."/>
            <person name="Yun B.S."/>
            <person name="Whang K.S."/>
        </authorList>
    </citation>
    <scope>NUCLEOTIDE SEQUENCE [LARGE SCALE GENOMIC DNA]</scope>
    <source>
        <strain evidence="8 9">BH103</strain>
    </source>
</reference>
<evidence type="ECO:0000256" key="4">
    <source>
        <dbReference type="ARBA" id="ARBA00022801"/>
    </source>
</evidence>
<comment type="cofactor">
    <cofactor evidence="1">
        <name>a divalent metal cation</name>
        <dbReference type="ChEBI" id="CHEBI:60240"/>
    </cofactor>
</comment>
<dbReference type="RefSeq" id="WP_179930415.1">
    <property type="nucleotide sequence ID" value="NZ_JACCDF010000008.1"/>
</dbReference>
<evidence type="ECO:0000259" key="7">
    <source>
        <dbReference type="Pfam" id="PF08340"/>
    </source>
</evidence>
<dbReference type="Pfam" id="PF08340">
    <property type="entry name" value="YicC-like_C"/>
    <property type="match status" value="1"/>
</dbReference>
<dbReference type="AlphaFoldDB" id="A0A7Z0LLA4"/>
<accession>A0A7Z0LLA4</accession>
<feature type="domain" description="Endoribonuclease YicC-like N-terminal" evidence="6">
    <location>
        <begin position="7"/>
        <end position="158"/>
    </location>
</feature>